<reference evidence="2" key="1">
    <citation type="submission" date="2018-05" db="EMBL/GenBank/DDBJ databases">
        <authorList>
            <person name="Li X."/>
        </authorList>
    </citation>
    <scope>NUCLEOTIDE SEQUENCE [LARGE SCALE GENOMIC DNA]</scope>
    <source>
        <strain evidence="2">YIM 73061</strain>
    </source>
</reference>
<organism evidence="1 2">
    <name type="scientific">Phenylobacterium deserti</name>
    <dbReference type="NCBI Taxonomy" id="1914756"/>
    <lineage>
        <taxon>Bacteria</taxon>
        <taxon>Pseudomonadati</taxon>
        <taxon>Pseudomonadota</taxon>
        <taxon>Alphaproteobacteria</taxon>
        <taxon>Caulobacterales</taxon>
        <taxon>Caulobacteraceae</taxon>
        <taxon>Phenylobacterium</taxon>
    </lineage>
</organism>
<dbReference type="Pfam" id="PF06999">
    <property type="entry name" value="Suc_Fer-like"/>
    <property type="match status" value="1"/>
</dbReference>
<sequence>MSFCSRAALSAHETMAGTGVVAQAYVFLPVAKRFWRTAEVNASWASADEQAAIKAARQGGVVTRLYDPPRGTDDTCRILVYSADAGHQPAALQPLLDVFAGRWLADESRAPRLAVCTHGTRDRCCAKWGFAVFSAARDLHAAGLSPFEPIQCSHLGGDRFAATGVFFPSGSMYAHLDSADLRAMAQGEAAGRLTPELYRGRVFEPALTQVLRAGLARAGVFNHASLPLDVVRRDPATAEARVDGKAFEIALDVTEVRFFGSCGKMAEGKPSTARRLVVAGVAAL</sequence>
<accession>A0A328AE52</accession>
<proteinExistence type="predicted"/>
<dbReference type="AlphaFoldDB" id="A0A328AE52"/>
<dbReference type="Proteomes" id="UP000249725">
    <property type="component" value="Unassembled WGS sequence"/>
</dbReference>
<keyword evidence="2" id="KW-1185">Reference proteome</keyword>
<protein>
    <recommendedName>
        <fullName evidence="3">Sucrase ferredoxin</fullName>
    </recommendedName>
</protein>
<dbReference type="EMBL" id="QFYR01000002">
    <property type="protein sequence ID" value="RAK52496.1"/>
    <property type="molecule type" value="Genomic_DNA"/>
</dbReference>
<evidence type="ECO:0008006" key="3">
    <source>
        <dbReference type="Google" id="ProtNLM"/>
    </source>
</evidence>
<dbReference type="RefSeq" id="WP_111514782.1">
    <property type="nucleotide sequence ID" value="NZ_QFYR01000002.1"/>
</dbReference>
<evidence type="ECO:0000313" key="2">
    <source>
        <dbReference type="Proteomes" id="UP000249725"/>
    </source>
</evidence>
<evidence type="ECO:0000313" key="1">
    <source>
        <dbReference type="EMBL" id="RAK52496.1"/>
    </source>
</evidence>
<dbReference type="InterPro" id="IPR009737">
    <property type="entry name" value="Aim32/Apd1-like"/>
</dbReference>
<gene>
    <name evidence="1" type="ORF">DJ018_09790</name>
</gene>
<comment type="caution">
    <text evidence="1">The sequence shown here is derived from an EMBL/GenBank/DDBJ whole genome shotgun (WGS) entry which is preliminary data.</text>
</comment>
<name>A0A328AE52_9CAUL</name>
<dbReference type="OrthoDB" id="3399139at2"/>